<dbReference type="Gene3D" id="1.10.4080.10">
    <property type="entry name" value="ADP-ribosylation/Crystallin J1"/>
    <property type="match status" value="1"/>
</dbReference>
<dbReference type="SUPFAM" id="SSF101478">
    <property type="entry name" value="ADP-ribosylglycohydrolase"/>
    <property type="match status" value="1"/>
</dbReference>
<dbReference type="EMBL" id="AP027143">
    <property type="protein sequence ID" value="BDV36124.1"/>
    <property type="molecule type" value="Genomic_DNA"/>
</dbReference>
<gene>
    <name evidence="1" type="ORF">SS37A_36540</name>
</gene>
<evidence type="ECO:0008006" key="3">
    <source>
        <dbReference type="Google" id="ProtNLM"/>
    </source>
</evidence>
<organism evidence="1 2">
    <name type="scientific">Methylocystis iwaonis</name>
    <dbReference type="NCBI Taxonomy" id="2885079"/>
    <lineage>
        <taxon>Bacteria</taxon>
        <taxon>Pseudomonadati</taxon>
        <taxon>Pseudomonadota</taxon>
        <taxon>Alphaproteobacteria</taxon>
        <taxon>Hyphomicrobiales</taxon>
        <taxon>Methylocystaceae</taxon>
        <taxon>Methylocystis</taxon>
    </lineage>
</organism>
<evidence type="ECO:0000313" key="2">
    <source>
        <dbReference type="Proteomes" id="UP001317629"/>
    </source>
</evidence>
<dbReference type="Pfam" id="PF03747">
    <property type="entry name" value="ADP_ribosyl_GH"/>
    <property type="match status" value="1"/>
</dbReference>
<dbReference type="InterPro" id="IPR005502">
    <property type="entry name" value="Ribosyl_crysJ1"/>
</dbReference>
<dbReference type="Proteomes" id="UP001317629">
    <property type="component" value="Plasmid pSS37A-Re-1"/>
</dbReference>
<geneLocation type="plasmid" evidence="1 2">
    <name>pSS37A-Re-1</name>
</geneLocation>
<sequence>MLNLRPNGAAGEYQKWEGISPFVTSSVLWALYSFLRSPDDYWETILTAIAVSGDVDATAAMAGAIAGARLGPAAIPAQLTPHIHDRATWKASDTAWAMICGGKRWRL</sequence>
<accession>A0ABM8EDM9</accession>
<proteinExistence type="predicted"/>
<evidence type="ECO:0000313" key="1">
    <source>
        <dbReference type="EMBL" id="BDV36124.1"/>
    </source>
</evidence>
<protein>
    <recommendedName>
        <fullName evidence="3">ADP-ribosylglycohydrolase family protein</fullName>
    </recommendedName>
</protein>
<dbReference type="InterPro" id="IPR036705">
    <property type="entry name" value="Ribosyl_crysJ1_sf"/>
</dbReference>
<reference evidence="1 2" key="1">
    <citation type="journal article" date="2023" name="Int. J. Syst. Evol. Microbiol.">
        <title>Methylocystis iwaonis sp. nov., a type II methane-oxidizing bacterium from surface soil of a rice paddy field in Japan, and emended description of the genus Methylocystis (ex Whittenbury et al. 1970) Bowman et al. 1993.</title>
        <authorList>
            <person name="Kaise H."/>
            <person name="Sawadogo J.B."/>
            <person name="Alam M.S."/>
            <person name="Ueno C."/>
            <person name="Dianou D."/>
            <person name="Shinjo R."/>
            <person name="Asakawa S."/>
        </authorList>
    </citation>
    <scope>NUCLEOTIDE SEQUENCE [LARGE SCALE GENOMIC DNA]</scope>
    <source>
        <strain evidence="1 2">SS37A-Re</strain>
    </source>
</reference>
<dbReference type="RefSeq" id="WP_281932434.1">
    <property type="nucleotide sequence ID" value="NZ_AP027143.1"/>
</dbReference>
<keyword evidence="1" id="KW-0614">Plasmid</keyword>
<name>A0ABM8EDM9_9HYPH</name>
<keyword evidence="2" id="KW-1185">Reference proteome</keyword>